<keyword evidence="7" id="KW-0328">Glycosyltransferase</keyword>
<evidence type="ECO:0000256" key="12">
    <source>
        <dbReference type="ARBA" id="ARBA00022968"/>
    </source>
</evidence>
<evidence type="ECO:0000256" key="14">
    <source>
        <dbReference type="ARBA" id="ARBA00023034"/>
    </source>
</evidence>
<comment type="pathway">
    <text evidence="4">Protein modification; protein glycosylation.</text>
</comment>
<keyword evidence="25" id="KW-1185">Reference proteome</keyword>
<keyword evidence="18" id="KW-0464">Manganese</keyword>
<gene>
    <name evidence="24" type="ORF">ACJMK2_027879</name>
</gene>
<dbReference type="GO" id="GO:0005789">
    <property type="term" value="C:endoplasmic reticulum membrane"/>
    <property type="evidence" value="ECO:0007669"/>
    <property type="project" value="UniProtKB-SubCell"/>
</dbReference>
<evidence type="ECO:0000256" key="10">
    <source>
        <dbReference type="ARBA" id="ARBA00022723"/>
    </source>
</evidence>
<accession>A0ABD3X8U8</accession>
<keyword evidence="8" id="KW-0808">Transferase</keyword>
<name>A0ABD3X8U8_SINWO</name>
<evidence type="ECO:0000256" key="6">
    <source>
        <dbReference type="ARBA" id="ARBA00012194"/>
    </source>
</evidence>
<dbReference type="Proteomes" id="UP001634394">
    <property type="component" value="Unassembled WGS sequence"/>
</dbReference>
<evidence type="ECO:0000256" key="11">
    <source>
        <dbReference type="ARBA" id="ARBA00022824"/>
    </source>
</evidence>
<keyword evidence="16" id="KW-1015">Disulfide bond</keyword>
<dbReference type="InterPro" id="IPR004263">
    <property type="entry name" value="Exostosin"/>
</dbReference>
<feature type="transmembrane region" description="Helical" evidence="21">
    <location>
        <begin position="12"/>
        <end position="33"/>
    </location>
</feature>
<feature type="region of interest" description="Disordered" evidence="20">
    <location>
        <begin position="44"/>
        <end position="66"/>
    </location>
</feature>
<dbReference type="InterPro" id="IPR015338">
    <property type="entry name" value="GT64_dom"/>
</dbReference>
<dbReference type="EMBL" id="JBJQND010000003">
    <property type="protein sequence ID" value="KAL3881437.1"/>
    <property type="molecule type" value="Genomic_DNA"/>
</dbReference>
<dbReference type="SUPFAM" id="SSF53448">
    <property type="entry name" value="Nucleotide-diphospho-sugar transferases"/>
    <property type="match status" value="1"/>
</dbReference>
<evidence type="ECO:0000256" key="1">
    <source>
        <dbReference type="ARBA" id="ARBA00001936"/>
    </source>
</evidence>
<keyword evidence="13 21" id="KW-1133">Transmembrane helix</keyword>
<proteinExistence type="inferred from homology"/>
<evidence type="ECO:0000256" key="15">
    <source>
        <dbReference type="ARBA" id="ARBA00023136"/>
    </source>
</evidence>
<evidence type="ECO:0000256" key="8">
    <source>
        <dbReference type="ARBA" id="ARBA00022679"/>
    </source>
</evidence>
<keyword evidence="12" id="KW-0735">Signal-anchor</keyword>
<evidence type="ECO:0000259" key="23">
    <source>
        <dbReference type="Pfam" id="PF09258"/>
    </source>
</evidence>
<dbReference type="FunFam" id="3.90.550.10:FF:000035">
    <property type="entry name" value="Putative Exostosin-2"/>
    <property type="match status" value="1"/>
</dbReference>
<evidence type="ECO:0000256" key="18">
    <source>
        <dbReference type="ARBA" id="ARBA00023211"/>
    </source>
</evidence>
<keyword evidence="15 21" id="KW-0472">Membrane</keyword>
<dbReference type="PANTHER" id="PTHR48261:SF5">
    <property type="entry name" value="EXOSTOSIN GLYCOSYLTRANSFERASE 2"/>
    <property type="match status" value="1"/>
</dbReference>
<dbReference type="Pfam" id="PF03016">
    <property type="entry name" value="Exostosin_GT47"/>
    <property type="match status" value="1"/>
</dbReference>
<feature type="domain" description="Exostosin GT47" evidence="22">
    <location>
        <begin position="90"/>
        <end position="372"/>
    </location>
</feature>
<evidence type="ECO:0000259" key="22">
    <source>
        <dbReference type="Pfam" id="PF03016"/>
    </source>
</evidence>
<keyword evidence="14" id="KW-0333">Golgi apparatus</keyword>
<evidence type="ECO:0000256" key="5">
    <source>
        <dbReference type="ARBA" id="ARBA00010271"/>
    </source>
</evidence>
<dbReference type="GO" id="GO:0015020">
    <property type="term" value="F:glucuronosyltransferase activity"/>
    <property type="evidence" value="ECO:0007669"/>
    <property type="project" value="UniProtKB-ARBA"/>
</dbReference>
<evidence type="ECO:0000256" key="9">
    <source>
        <dbReference type="ARBA" id="ARBA00022692"/>
    </source>
</evidence>
<dbReference type="Gene3D" id="3.90.550.10">
    <property type="entry name" value="Spore Coat Polysaccharide Biosynthesis Protein SpsA, Chain A"/>
    <property type="match status" value="1"/>
</dbReference>
<evidence type="ECO:0000256" key="19">
    <source>
        <dbReference type="ARBA" id="ARBA00069568"/>
    </source>
</evidence>
<evidence type="ECO:0000256" key="2">
    <source>
        <dbReference type="ARBA" id="ARBA00004323"/>
    </source>
</evidence>
<keyword evidence="11" id="KW-0256">Endoplasmic reticulum</keyword>
<dbReference type="GO" id="GO:0000139">
    <property type="term" value="C:Golgi membrane"/>
    <property type="evidence" value="ECO:0007669"/>
    <property type="project" value="UniProtKB-SubCell"/>
</dbReference>
<evidence type="ECO:0000256" key="7">
    <source>
        <dbReference type="ARBA" id="ARBA00022676"/>
    </source>
</evidence>
<dbReference type="AlphaFoldDB" id="A0ABD3X8U8"/>
<evidence type="ECO:0000256" key="21">
    <source>
        <dbReference type="SAM" id="Phobius"/>
    </source>
</evidence>
<evidence type="ECO:0000256" key="13">
    <source>
        <dbReference type="ARBA" id="ARBA00022989"/>
    </source>
</evidence>
<organism evidence="24 25">
    <name type="scientific">Sinanodonta woodiana</name>
    <name type="common">Chinese pond mussel</name>
    <name type="synonym">Anodonta woodiana</name>
    <dbReference type="NCBI Taxonomy" id="1069815"/>
    <lineage>
        <taxon>Eukaryota</taxon>
        <taxon>Metazoa</taxon>
        <taxon>Spiralia</taxon>
        <taxon>Lophotrochozoa</taxon>
        <taxon>Mollusca</taxon>
        <taxon>Bivalvia</taxon>
        <taxon>Autobranchia</taxon>
        <taxon>Heteroconchia</taxon>
        <taxon>Palaeoheterodonta</taxon>
        <taxon>Unionida</taxon>
        <taxon>Unionoidea</taxon>
        <taxon>Unionidae</taxon>
        <taxon>Unioninae</taxon>
        <taxon>Sinanodonta</taxon>
    </lineage>
</organism>
<evidence type="ECO:0000313" key="25">
    <source>
        <dbReference type="Proteomes" id="UP001634394"/>
    </source>
</evidence>
<dbReference type="PANTHER" id="PTHR48261">
    <property type="entry name" value="ACETYLGLUCOSAMINYLTRANSFERASE"/>
    <property type="match status" value="1"/>
</dbReference>
<evidence type="ECO:0000256" key="20">
    <source>
        <dbReference type="SAM" id="MobiDB-lite"/>
    </source>
</evidence>
<evidence type="ECO:0000256" key="17">
    <source>
        <dbReference type="ARBA" id="ARBA00023180"/>
    </source>
</evidence>
<dbReference type="GO" id="GO:0050508">
    <property type="term" value="F:glucuronosyl-N-acetylglucosaminyl-proteoglycan 4-alpha-N-acetylglucosaminyltransferase activity"/>
    <property type="evidence" value="ECO:0007669"/>
    <property type="project" value="UniProtKB-EC"/>
</dbReference>
<keyword evidence="17" id="KW-0325">Glycoprotein</keyword>
<feature type="domain" description="Glycosyl transferase 64" evidence="23">
    <location>
        <begin position="447"/>
        <end position="692"/>
    </location>
</feature>
<evidence type="ECO:0000256" key="16">
    <source>
        <dbReference type="ARBA" id="ARBA00023157"/>
    </source>
</evidence>
<comment type="similarity">
    <text evidence="5">Belongs to the glycosyltransferase 47 family.</text>
</comment>
<dbReference type="EC" id="2.4.1.224" evidence="6"/>
<dbReference type="GO" id="GO:0046872">
    <property type="term" value="F:metal ion binding"/>
    <property type="evidence" value="ECO:0007669"/>
    <property type="project" value="UniProtKB-KW"/>
</dbReference>
<dbReference type="InterPro" id="IPR040911">
    <property type="entry name" value="Exostosin_GT47"/>
</dbReference>
<evidence type="ECO:0000256" key="3">
    <source>
        <dbReference type="ARBA" id="ARBA00004648"/>
    </source>
</evidence>
<evidence type="ECO:0000313" key="24">
    <source>
        <dbReference type="EMBL" id="KAL3881437.1"/>
    </source>
</evidence>
<reference evidence="24 25" key="1">
    <citation type="submission" date="2024-11" db="EMBL/GenBank/DDBJ databases">
        <title>Chromosome-level genome assembly of the freshwater bivalve Anodonta woodiana.</title>
        <authorList>
            <person name="Chen X."/>
        </authorList>
    </citation>
    <scope>NUCLEOTIDE SEQUENCE [LARGE SCALE GENOMIC DNA]</scope>
    <source>
        <strain evidence="24">MN2024</strain>
        <tissue evidence="24">Gills</tissue>
    </source>
</reference>
<dbReference type="Pfam" id="PF09258">
    <property type="entry name" value="Glyco_transf_64"/>
    <property type="match status" value="1"/>
</dbReference>
<protein>
    <recommendedName>
        <fullName evidence="19">Exostosin-2</fullName>
        <ecNumber evidence="6">2.4.1.224</ecNumber>
    </recommendedName>
</protein>
<sequence length="709" mass="81363">MKWKMAVVYKKFFVVLFGAVFMSILLAILSMLWPVSYDEQDSQHSAPQKLKTASPVELPLNSPSAKRRDESCTFYSCLDIYRCGNNDLTRISVYVYPLQQFLDEHGESLTLPISKEFYEILTAILDSPFSTDDPEAACFLVPSIDLLNQNNIRLKETSRVLASLPSWNDGSNHILFNILPGSVPDYSTVLEVDSGKAIIAGGGFSTWSYRRTFDVSLPVYNPLVMDVELPPKSYLDSRPWLLVSAQIGLHHEYKAVLTEMESYLKTDFLLLDKCENEEEEGILQRTLNFSMRCRGTVKYDYPHVLQDATFCLVLRGARLGQTVLSDALMAGCIPVVIADGYVLPFSEVLDWKMAAIIIREEELSGTWEIIQSLSMERIYKMRQQGALYWQRYFSTMTAITLTTLQILNDRVFPYAARSYEDWNEIPRKNAIRNPLFLPMIPPSSQGFTAVILTYDRLESLFDVIHQVAKVPSLAKVVVVWNNQQKHPPQMSAWPNIGKPLKVIKTHQNKLSNRFFPYNEIETECILALDDDIVMLTADELEFGYEVWREFSDRLIGFPSRVHLWDNGTSKWRYESEWTNAISMVLTGAAFYHKYFSYLYTYKMPGNIKAWVDEHMNCEDIAMNFLIANITGKAPIKVTPRKKFKCPECINKEMISADVTHMVERSDCINQFASIYQSMPLKYVEFRADPVLYKDNFPSELKIFNDVGSL</sequence>
<dbReference type="InterPro" id="IPR029044">
    <property type="entry name" value="Nucleotide-diphossugar_trans"/>
</dbReference>
<keyword evidence="9 21" id="KW-0812">Transmembrane</keyword>
<comment type="subcellular location">
    <subcellularLocation>
        <location evidence="3">Endoplasmic reticulum membrane</location>
        <topology evidence="3">Single-pass type II membrane protein</topology>
    </subcellularLocation>
    <subcellularLocation>
        <location evidence="2">Golgi apparatus membrane</location>
        <topology evidence="2">Single-pass type II membrane protein</topology>
    </subcellularLocation>
</comment>
<keyword evidence="10" id="KW-0479">Metal-binding</keyword>
<dbReference type="GO" id="GO:0015012">
    <property type="term" value="P:heparan sulfate proteoglycan biosynthetic process"/>
    <property type="evidence" value="ECO:0007669"/>
    <property type="project" value="UniProtKB-ARBA"/>
</dbReference>
<comment type="cofactor">
    <cofactor evidence="1">
        <name>Mn(2+)</name>
        <dbReference type="ChEBI" id="CHEBI:29035"/>
    </cofactor>
</comment>
<comment type="caution">
    <text evidence="24">The sequence shown here is derived from an EMBL/GenBank/DDBJ whole genome shotgun (WGS) entry which is preliminary data.</text>
</comment>
<evidence type="ECO:0000256" key="4">
    <source>
        <dbReference type="ARBA" id="ARBA00004922"/>
    </source>
</evidence>